<sequence length="26" mass="3053">MKYKQKTYSQCEFPVSAPNCGEEHTF</sequence>
<dbReference type="EMBL" id="GBXM01045540">
    <property type="protein sequence ID" value="JAH63037.1"/>
    <property type="molecule type" value="Transcribed_RNA"/>
</dbReference>
<protein>
    <submittedName>
        <fullName evidence="1">Uncharacterized protein</fullName>
    </submittedName>
</protein>
<dbReference type="AlphaFoldDB" id="A0A0E9UBD9"/>
<reference evidence="1" key="2">
    <citation type="journal article" date="2015" name="Fish Shellfish Immunol.">
        <title>Early steps in the European eel (Anguilla anguilla)-Vibrio vulnificus interaction in the gills: Role of the RtxA13 toxin.</title>
        <authorList>
            <person name="Callol A."/>
            <person name="Pajuelo D."/>
            <person name="Ebbesson L."/>
            <person name="Teles M."/>
            <person name="MacKenzie S."/>
            <person name="Amaro C."/>
        </authorList>
    </citation>
    <scope>NUCLEOTIDE SEQUENCE</scope>
</reference>
<name>A0A0E9UBD9_ANGAN</name>
<organism evidence="1">
    <name type="scientific">Anguilla anguilla</name>
    <name type="common">European freshwater eel</name>
    <name type="synonym">Muraena anguilla</name>
    <dbReference type="NCBI Taxonomy" id="7936"/>
    <lineage>
        <taxon>Eukaryota</taxon>
        <taxon>Metazoa</taxon>
        <taxon>Chordata</taxon>
        <taxon>Craniata</taxon>
        <taxon>Vertebrata</taxon>
        <taxon>Euteleostomi</taxon>
        <taxon>Actinopterygii</taxon>
        <taxon>Neopterygii</taxon>
        <taxon>Teleostei</taxon>
        <taxon>Anguilliformes</taxon>
        <taxon>Anguillidae</taxon>
        <taxon>Anguilla</taxon>
    </lineage>
</organism>
<evidence type="ECO:0000313" key="1">
    <source>
        <dbReference type="EMBL" id="JAH63037.1"/>
    </source>
</evidence>
<accession>A0A0E9UBD9</accession>
<proteinExistence type="predicted"/>
<reference evidence="1" key="1">
    <citation type="submission" date="2014-11" db="EMBL/GenBank/DDBJ databases">
        <authorList>
            <person name="Amaro Gonzalez C."/>
        </authorList>
    </citation>
    <scope>NUCLEOTIDE SEQUENCE</scope>
</reference>